<evidence type="ECO:0000256" key="7">
    <source>
        <dbReference type="HAMAP-Rule" id="MF_00054"/>
    </source>
</evidence>
<keyword evidence="10" id="KW-1185">Reference proteome</keyword>
<dbReference type="Pfam" id="PF00679">
    <property type="entry name" value="EFG_C"/>
    <property type="match status" value="1"/>
</dbReference>
<comment type="function">
    <text evidence="7">Catalyzes the GTP-dependent ribosomal translocation step during translation elongation. During this step, the ribosome changes from the pre-translocational (PRE) to the post-translocational (POST) state as the newly formed A-site-bound peptidyl-tRNA and P-site-bound deacylated tRNA move to the P and E sites, respectively. Catalyzes the coordinated movement of the two tRNA molecules, the mRNA and conformational changes in the ribosome.</text>
</comment>
<evidence type="ECO:0000256" key="5">
    <source>
        <dbReference type="ARBA" id="ARBA00022917"/>
    </source>
</evidence>
<dbReference type="Pfam" id="PF22042">
    <property type="entry name" value="EF-G_D2"/>
    <property type="match status" value="1"/>
</dbReference>
<protein>
    <recommendedName>
        <fullName evidence="2 7">Elongation factor G</fullName>
        <shortName evidence="7">EF-G</shortName>
    </recommendedName>
</protein>
<dbReference type="GO" id="GO:0003746">
    <property type="term" value="F:translation elongation factor activity"/>
    <property type="evidence" value="ECO:0007669"/>
    <property type="project" value="UniProtKB-UniRule"/>
</dbReference>
<feature type="binding site" evidence="7">
    <location>
        <begin position="81"/>
        <end position="85"/>
    </location>
    <ligand>
        <name>GTP</name>
        <dbReference type="ChEBI" id="CHEBI:37565"/>
    </ligand>
</feature>
<dbReference type="Proteomes" id="UP000273811">
    <property type="component" value="Unassembled WGS sequence"/>
</dbReference>
<dbReference type="InterPro" id="IPR041095">
    <property type="entry name" value="EFG_II"/>
</dbReference>
<dbReference type="InterPro" id="IPR009022">
    <property type="entry name" value="EFG_III"/>
</dbReference>
<dbReference type="Gene3D" id="3.30.230.10">
    <property type="match status" value="1"/>
</dbReference>
<dbReference type="SMART" id="SM00838">
    <property type="entry name" value="EFG_C"/>
    <property type="match status" value="1"/>
</dbReference>
<dbReference type="SMART" id="SM00889">
    <property type="entry name" value="EFG_IV"/>
    <property type="match status" value="1"/>
</dbReference>
<sequence length="691" mass="76329">MPREFSLEKTRNIGIMAHIDAGKTTTTERILFYTGRIHKVGETHEGASQMDWMEQEQERGITITSAATTAQWKGYRVNIIDTPGHVDFTVEVERSLRVLDGAVTVLDAQSGVEPQTETVWRQATTYGVPRIVFVNKMDKIGADFLYAVKTLHDRLDANAHPIQLPIGAEDTFKGIVDLVEMKAWIYEGDVLDATESEIPEDLQDQAEEMRASLIEAVADFDEELMMKYLEGEEITNEELKAAIRAATLKVEFYPVLCGTAFKNKGVQPVLDAVVDYLPAPIDIESIKGIVPGTEEEVERHADDNEPFSALAFKVMTDPYVGRLTFFRVYSGTLESGSYVQNSTKGKRERIGRILQMHANHREEITTAYSGDIAAAVGLKDTGTGDTLCDEKNLVILESMEFPEPVISVAIEPKSKADQDKMGAALAKLQEEDPTFRAETNVETGQVVIAGMGELHLDIIVDRLKREFKVEANVGAPQVSYRETFRTAAQVEGKFVRQSGGRGQFGHVWIEFSPNEAGKGFEFENAIVGGVVPREYIPAVQAGLEDAMANGVIAGYPLIDVKAKLYDGSYHDVDSSEMAFKIAASLALRNAAKKCDPVLLEPVMKVEVVVPEEYLGDTMGDVTSRRGRVEGMEARGNAQVVKAFVPLSEMFGYATSLRSNTQGRGTYTMHFDHYEEVPKSIAEEIIKKNSGE</sequence>
<proteinExistence type="inferred from homology"/>
<evidence type="ECO:0000256" key="3">
    <source>
        <dbReference type="ARBA" id="ARBA00022741"/>
    </source>
</evidence>
<dbReference type="GO" id="GO:0005525">
    <property type="term" value="F:GTP binding"/>
    <property type="evidence" value="ECO:0007669"/>
    <property type="project" value="UniProtKB-UniRule"/>
</dbReference>
<comment type="caution">
    <text evidence="9">The sequence shown here is derived from an EMBL/GenBank/DDBJ whole genome shotgun (WGS) entry which is preliminary data.</text>
</comment>
<dbReference type="InterPro" id="IPR005517">
    <property type="entry name" value="Transl_elong_EFG/EF2_IV"/>
</dbReference>
<gene>
    <name evidence="7 9" type="primary">fusA</name>
    <name evidence="9" type="ORF">D4N35_009390</name>
</gene>
<dbReference type="FunFam" id="3.30.70.870:FF:000001">
    <property type="entry name" value="Elongation factor G"/>
    <property type="match status" value="1"/>
</dbReference>
<dbReference type="SUPFAM" id="SSF54980">
    <property type="entry name" value="EF-G C-terminal domain-like"/>
    <property type="match status" value="2"/>
</dbReference>
<dbReference type="InterPro" id="IPR000640">
    <property type="entry name" value="EFG_V-like"/>
</dbReference>
<dbReference type="PANTHER" id="PTHR43261:SF1">
    <property type="entry name" value="RIBOSOME-RELEASING FACTOR 2, MITOCHONDRIAL"/>
    <property type="match status" value="1"/>
</dbReference>
<dbReference type="InterPro" id="IPR004540">
    <property type="entry name" value="Transl_elong_EFG/EF2"/>
</dbReference>
<dbReference type="EMBL" id="QYTU02000018">
    <property type="protein sequence ID" value="RWR10610.1"/>
    <property type="molecule type" value="Genomic_DNA"/>
</dbReference>
<dbReference type="NCBIfam" id="NF009379">
    <property type="entry name" value="PRK12740.1-3"/>
    <property type="match status" value="1"/>
</dbReference>
<feature type="binding site" evidence="7">
    <location>
        <begin position="135"/>
        <end position="138"/>
    </location>
    <ligand>
        <name>GTP</name>
        <dbReference type="ChEBI" id="CHEBI:37565"/>
    </ligand>
</feature>
<dbReference type="HAMAP" id="MF_00054_B">
    <property type="entry name" value="EF_G_EF_2_B"/>
    <property type="match status" value="1"/>
</dbReference>
<evidence type="ECO:0000256" key="6">
    <source>
        <dbReference type="ARBA" id="ARBA00023134"/>
    </source>
</evidence>
<feature type="domain" description="Tr-type G" evidence="8">
    <location>
        <begin position="8"/>
        <end position="281"/>
    </location>
</feature>
<dbReference type="InterPro" id="IPR027417">
    <property type="entry name" value="P-loop_NTPase"/>
</dbReference>
<dbReference type="GO" id="GO:0032790">
    <property type="term" value="P:ribosome disassembly"/>
    <property type="evidence" value="ECO:0007669"/>
    <property type="project" value="TreeGrafter"/>
</dbReference>
<dbReference type="InterPro" id="IPR053905">
    <property type="entry name" value="EF-G-like_DII"/>
</dbReference>
<organism evidence="9 10">
    <name type="scientific">Siminovitchia fortis</name>
    <dbReference type="NCBI Taxonomy" id="254758"/>
    <lineage>
        <taxon>Bacteria</taxon>
        <taxon>Bacillati</taxon>
        <taxon>Bacillota</taxon>
        <taxon>Bacilli</taxon>
        <taxon>Bacillales</taxon>
        <taxon>Bacillaceae</taxon>
        <taxon>Siminovitchia</taxon>
    </lineage>
</organism>
<dbReference type="PANTHER" id="PTHR43261">
    <property type="entry name" value="TRANSLATION ELONGATION FACTOR G-RELATED"/>
    <property type="match status" value="1"/>
</dbReference>
<dbReference type="Pfam" id="PF03764">
    <property type="entry name" value="EFG_IV"/>
    <property type="match status" value="1"/>
</dbReference>
<dbReference type="Gene3D" id="3.30.70.240">
    <property type="match status" value="1"/>
</dbReference>
<dbReference type="CDD" id="cd03713">
    <property type="entry name" value="EFG_mtEFG_C"/>
    <property type="match status" value="1"/>
</dbReference>
<evidence type="ECO:0000313" key="9">
    <source>
        <dbReference type="EMBL" id="RWR10610.1"/>
    </source>
</evidence>
<dbReference type="Gene3D" id="2.40.30.10">
    <property type="entry name" value="Translation factors"/>
    <property type="match status" value="1"/>
</dbReference>
<dbReference type="RefSeq" id="WP_120072823.1">
    <property type="nucleotide sequence ID" value="NZ_CP126113.1"/>
</dbReference>
<dbReference type="CDD" id="cd04088">
    <property type="entry name" value="EFG_mtEFG_II"/>
    <property type="match status" value="1"/>
</dbReference>
<keyword evidence="5 7" id="KW-0648">Protein biosynthesis</keyword>
<dbReference type="PRINTS" id="PR00315">
    <property type="entry name" value="ELONGATNFCT"/>
</dbReference>
<dbReference type="NCBIfam" id="NF009381">
    <property type="entry name" value="PRK12740.1-5"/>
    <property type="match status" value="1"/>
</dbReference>
<dbReference type="CDD" id="cd01886">
    <property type="entry name" value="EF-G"/>
    <property type="match status" value="1"/>
</dbReference>
<dbReference type="FunFam" id="3.30.70.240:FF:000001">
    <property type="entry name" value="Elongation factor G"/>
    <property type="match status" value="1"/>
</dbReference>
<evidence type="ECO:0000313" key="10">
    <source>
        <dbReference type="Proteomes" id="UP000273811"/>
    </source>
</evidence>
<dbReference type="SUPFAM" id="SSF52540">
    <property type="entry name" value="P-loop containing nucleoside triphosphate hydrolases"/>
    <property type="match status" value="1"/>
</dbReference>
<keyword evidence="7" id="KW-0963">Cytoplasm</keyword>
<evidence type="ECO:0000256" key="4">
    <source>
        <dbReference type="ARBA" id="ARBA00022768"/>
    </source>
</evidence>
<dbReference type="Pfam" id="PF00009">
    <property type="entry name" value="GTP_EFTU"/>
    <property type="match status" value="1"/>
</dbReference>
<dbReference type="FunFam" id="2.40.30.10:FF:000006">
    <property type="entry name" value="Elongation factor G"/>
    <property type="match status" value="1"/>
</dbReference>
<dbReference type="GO" id="GO:0003924">
    <property type="term" value="F:GTPase activity"/>
    <property type="evidence" value="ECO:0007669"/>
    <property type="project" value="InterPro"/>
</dbReference>
<dbReference type="InterPro" id="IPR000795">
    <property type="entry name" value="T_Tr_GTP-bd_dom"/>
</dbReference>
<dbReference type="Gene3D" id="3.40.50.300">
    <property type="entry name" value="P-loop containing nucleotide triphosphate hydrolases"/>
    <property type="match status" value="1"/>
</dbReference>
<feature type="binding site" evidence="7">
    <location>
        <begin position="17"/>
        <end position="24"/>
    </location>
    <ligand>
        <name>GTP</name>
        <dbReference type="ChEBI" id="CHEBI:37565"/>
    </ligand>
</feature>
<dbReference type="SUPFAM" id="SSF54211">
    <property type="entry name" value="Ribosomal protein S5 domain 2-like"/>
    <property type="match status" value="1"/>
</dbReference>
<dbReference type="Pfam" id="PF14492">
    <property type="entry name" value="EFG_III"/>
    <property type="match status" value="1"/>
</dbReference>
<dbReference type="InterPro" id="IPR035649">
    <property type="entry name" value="EFG_V"/>
</dbReference>
<dbReference type="PROSITE" id="PS00301">
    <property type="entry name" value="G_TR_1"/>
    <property type="match status" value="1"/>
</dbReference>
<keyword evidence="4 7" id="KW-0251">Elongation factor</keyword>
<dbReference type="GeneID" id="56392570"/>
<dbReference type="FunFam" id="3.40.50.300:FF:000029">
    <property type="entry name" value="Elongation factor G"/>
    <property type="match status" value="1"/>
</dbReference>
<keyword evidence="3 7" id="KW-0547">Nucleotide-binding</keyword>
<dbReference type="OrthoDB" id="9804431at2"/>
<comment type="similarity">
    <text evidence="1 7">Belongs to the TRAFAC class translation factor GTPase superfamily. Classic translation factor GTPase family. EF-G/EF-2 subfamily.</text>
</comment>
<name>A0A443ITE4_9BACI</name>
<dbReference type="InterPro" id="IPR047872">
    <property type="entry name" value="EFG_IV"/>
</dbReference>
<evidence type="ECO:0000256" key="1">
    <source>
        <dbReference type="ARBA" id="ARBA00005870"/>
    </source>
</evidence>
<evidence type="ECO:0000256" key="2">
    <source>
        <dbReference type="ARBA" id="ARBA00017872"/>
    </source>
</evidence>
<dbReference type="InterPro" id="IPR031157">
    <property type="entry name" value="G_TR_CS"/>
</dbReference>
<dbReference type="NCBIfam" id="TIGR00484">
    <property type="entry name" value="EF-G"/>
    <property type="match status" value="1"/>
</dbReference>
<dbReference type="SUPFAM" id="SSF50447">
    <property type="entry name" value="Translation proteins"/>
    <property type="match status" value="1"/>
</dbReference>
<comment type="subcellular location">
    <subcellularLocation>
        <location evidence="7">Cytoplasm</location>
    </subcellularLocation>
</comment>
<dbReference type="CDD" id="cd01434">
    <property type="entry name" value="EFG_mtEFG1_IV"/>
    <property type="match status" value="1"/>
</dbReference>
<dbReference type="GO" id="GO:0005737">
    <property type="term" value="C:cytoplasm"/>
    <property type="evidence" value="ECO:0007669"/>
    <property type="project" value="UniProtKB-SubCell"/>
</dbReference>
<keyword evidence="6 7" id="KW-0342">GTP-binding</keyword>
<dbReference type="NCBIfam" id="TIGR00231">
    <property type="entry name" value="small_GTP"/>
    <property type="match status" value="1"/>
</dbReference>
<evidence type="ECO:0000259" key="8">
    <source>
        <dbReference type="PROSITE" id="PS51722"/>
    </source>
</evidence>
<dbReference type="InterPro" id="IPR035647">
    <property type="entry name" value="EFG_III/V"/>
</dbReference>
<dbReference type="CDD" id="cd16262">
    <property type="entry name" value="EFG_III"/>
    <property type="match status" value="1"/>
</dbReference>
<accession>A0A443ITE4</accession>
<dbReference type="AlphaFoldDB" id="A0A443ITE4"/>
<dbReference type="InterPro" id="IPR005225">
    <property type="entry name" value="Small_GTP-bd"/>
</dbReference>
<dbReference type="PROSITE" id="PS51722">
    <property type="entry name" value="G_TR_2"/>
    <property type="match status" value="1"/>
</dbReference>
<dbReference type="InterPro" id="IPR014721">
    <property type="entry name" value="Ribsml_uS5_D2-typ_fold_subgr"/>
</dbReference>
<reference evidence="9" key="1">
    <citation type="submission" date="2018-12" db="EMBL/GenBank/DDBJ databases">
        <authorList>
            <person name="Sun L."/>
            <person name="Chen Z."/>
        </authorList>
    </citation>
    <scope>NUCLEOTIDE SEQUENCE [LARGE SCALE GENOMIC DNA]</scope>
    <source>
        <strain evidence="9">DSM 16012</strain>
    </source>
</reference>
<dbReference type="FunFam" id="3.30.230.10:FF:000003">
    <property type="entry name" value="Elongation factor G"/>
    <property type="match status" value="1"/>
</dbReference>
<dbReference type="Gene3D" id="3.30.70.870">
    <property type="entry name" value="Elongation Factor G (Translational Gtpase), domain 3"/>
    <property type="match status" value="1"/>
</dbReference>
<dbReference type="InterPro" id="IPR020568">
    <property type="entry name" value="Ribosomal_Su5_D2-typ_SF"/>
</dbReference>
<dbReference type="InterPro" id="IPR009000">
    <property type="entry name" value="Transl_B-barrel_sf"/>
</dbReference>